<accession>A0A1H6C2Z4</accession>
<evidence type="ECO:0000256" key="2">
    <source>
        <dbReference type="ARBA" id="ARBA00022448"/>
    </source>
</evidence>
<evidence type="ECO:0000256" key="4">
    <source>
        <dbReference type="ARBA" id="ARBA00022982"/>
    </source>
</evidence>
<dbReference type="AlphaFoldDB" id="A0A1H6C2Z4"/>
<keyword evidence="11" id="KW-1185">Reference proteome</keyword>
<evidence type="ECO:0000256" key="8">
    <source>
        <dbReference type="RuleBase" id="RU368020"/>
    </source>
</evidence>
<protein>
    <recommendedName>
        <fullName evidence="8">Ferredoxin</fullName>
    </recommendedName>
</protein>
<keyword evidence="3 8" id="KW-0479">Metal-binding</keyword>
<keyword evidence="5 8" id="KW-0408">Iron</keyword>
<evidence type="ECO:0000256" key="6">
    <source>
        <dbReference type="ARBA" id="ARBA00023014"/>
    </source>
</evidence>
<keyword evidence="2 8" id="KW-0813">Transport</keyword>
<dbReference type="Gene3D" id="3.30.70.20">
    <property type="match status" value="1"/>
</dbReference>
<evidence type="ECO:0000256" key="1">
    <source>
        <dbReference type="ARBA" id="ARBA00001927"/>
    </source>
</evidence>
<keyword evidence="7" id="KW-0003">3Fe-4S</keyword>
<dbReference type="InterPro" id="IPR017896">
    <property type="entry name" value="4Fe4S_Fe-S-bd"/>
</dbReference>
<dbReference type="GO" id="GO:0005506">
    <property type="term" value="F:iron ion binding"/>
    <property type="evidence" value="ECO:0007669"/>
    <property type="project" value="UniProtKB-UniRule"/>
</dbReference>
<dbReference type="InterPro" id="IPR051269">
    <property type="entry name" value="Fe-S_cluster_ET"/>
</dbReference>
<dbReference type="PROSITE" id="PS51379">
    <property type="entry name" value="4FE4S_FER_2"/>
    <property type="match status" value="1"/>
</dbReference>
<dbReference type="Proteomes" id="UP000236723">
    <property type="component" value="Unassembled WGS sequence"/>
</dbReference>
<name>A0A1H6C2Z4_9ACTN</name>
<evidence type="ECO:0000256" key="3">
    <source>
        <dbReference type="ARBA" id="ARBA00022723"/>
    </source>
</evidence>
<dbReference type="Pfam" id="PF13459">
    <property type="entry name" value="Fer4_15"/>
    <property type="match status" value="1"/>
</dbReference>
<evidence type="ECO:0000313" key="11">
    <source>
        <dbReference type="Proteomes" id="UP000236723"/>
    </source>
</evidence>
<dbReference type="EMBL" id="FNVO01000008">
    <property type="protein sequence ID" value="SEG67318.1"/>
    <property type="molecule type" value="Genomic_DNA"/>
</dbReference>
<dbReference type="PANTHER" id="PTHR36923">
    <property type="entry name" value="FERREDOXIN"/>
    <property type="match status" value="1"/>
</dbReference>
<evidence type="ECO:0000256" key="7">
    <source>
        <dbReference type="ARBA" id="ARBA00023291"/>
    </source>
</evidence>
<evidence type="ECO:0000313" key="10">
    <source>
        <dbReference type="EMBL" id="SEG67318.1"/>
    </source>
</evidence>
<dbReference type="OrthoDB" id="3215002at2"/>
<sequence length="62" mass="6715">MKITVDADRCRGHGVCCALCPEVFDLSDDGYAVVLTPEVPAEFRETVRTAMGQCPERAIAEA</sequence>
<organism evidence="10 11">
    <name type="scientific">Thermomonospora echinospora</name>
    <dbReference type="NCBI Taxonomy" id="1992"/>
    <lineage>
        <taxon>Bacteria</taxon>
        <taxon>Bacillati</taxon>
        <taxon>Actinomycetota</taxon>
        <taxon>Actinomycetes</taxon>
        <taxon>Streptosporangiales</taxon>
        <taxon>Thermomonosporaceae</taxon>
        <taxon>Thermomonospora</taxon>
    </lineage>
</organism>
<keyword evidence="4 8" id="KW-0249">Electron transport</keyword>
<gene>
    <name evidence="10" type="ORF">SAMN04489712_108276</name>
</gene>
<reference evidence="11" key="1">
    <citation type="submission" date="2016-10" db="EMBL/GenBank/DDBJ databases">
        <authorList>
            <person name="Varghese N."/>
            <person name="Submissions S."/>
        </authorList>
    </citation>
    <scope>NUCLEOTIDE SEQUENCE [LARGE SCALE GENOMIC DNA]</scope>
    <source>
        <strain evidence="11">DSM 43163</strain>
    </source>
</reference>
<evidence type="ECO:0000259" key="9">
    <source>
        <dbReference type="PROSITE" id="PS51379"/>
    </source>
</evidence>
<dbReference type="PRINTS" id="PR00352">
    <property type="entry name" value="3FE4SFRDOXIN"/>
</dbReference>
<proteinExistence type="predicted"/>
<dbReference type="GO" id="GO:0009055">
    <property type="term" value="F:electron transfer activity"/>
    <property type="evidence" value="ECO:0007669"/>
    <property type="project" value="UniProtKB-UniRule"/>
</dbReference>
<dbReference type="SUPFAM" id="SSF54862">
    <property type="entry name" value="4Fe-4S ferredoxins"/>
    <property type="match status" value="1"/>
</dbReference>
<dbReference type="GO" id="GO:0051538">
    <property type="term" value="F:3 iron, 4 sulfur cluster binding"/>
    <property type="evidence" value="ECO:0007669"/>
    <property type="project" value="UniProtKB-KW"/>
</dbReference>
<dbReference type="PANTHER" id="PTHR36923:SF3">
    <property type="entry name" value="FERREDOXIN"/>
    <property type="match status" value="1"/>
</dbReference>
<evidence type="ECO:0000256" key="5">
    <source>
        <dbReference type="ARBA" id="ARBA00023004"/>
    </source>
</evidence>
<dbReference type="InterPro" id="IPR001080">
    <property type="entry name" value="3Fe4S_ferredoxin"/>
</dbReference>
<comment type="function">
    <text evidence="8">Ferredoxins are iron-sulfur proteins that transfer electrons in a wide variety of metabolic reactions.</text>
</comment>
<comment type="cofactor">
    <cofactor evidence="1">
        <name>[3Fe-4S] cluster</name>
        <dbReference type="ChEBI" id="CHEBI:21137"/>
    </cofactor>
</comment>
<keyword evidence="6 8" id="KW-0411">Iron-sulfur</keyword>
<dbReference type="RefSeq" id="WP_103939407.1">
    <property type="nucleotide sequence ID" value="NZ_FNVO01000008.1"/>
</dbReference>
<feature type="domain" description="4Fe-4S ferredoxin-type" evidence="9">
    <location>
        <begin position="1"/>
        <end position="29"/>
    </location>
</feature>